<name>M7T5M6_EUTLA</name>
<reference evidence="3" key="1">
    <citation type="journal article" date="2013" name="Genome Announc.">
        <title>Draft genome sequence of the grapevine dieback fungus Eutypa lata UCR-EL1.</title>
        <authorList>
            <person name="Blanco-Ulate B."/>
            <person name="Rolshausen P.E."/>
            <person name="Cantu D."/>
        </authorList>
    </citation>
    <scope>NUCLEOTIDE SEQUENCE [LARGE SCALE GENOMIC DNA]</scope>
    <source>
        <strain evidence="3">UCR-EL1</strain>
    </source>
</reference>
<accession>M7T5M6</accession>
<evidence type="ECO:0000313" key="3">
    <source>
        <dbReference type="Proteomes" id="UP000012174"/>
    </source>
</evidence>
<dbReference type="OrthoDB" id="4774645at2759"/>
<dbReference type="Proteomes" id="UP000012174">
    <property type="component" value="Unassembled WGS sequence"/>
</dbReference>
<proteinExistence type="predicted"/>
<evidence type="ECO:0000256" key="1">
    <source>
        <dbReference type="SAM" id="MobiDB-lite"/>
    </source>
</evidence>
<evidence type="ECO:0000313" key="2">
    <source>
        <dbReference type="EMBL" id="EMR61955.1"/>
    </source>
</evidence>
<feature type="region of interest" description="Disordered" evidence="1">
    <location>
        <begin position="1"/>
        <end position="22"/>
    </location>
</feature>
<gene>
    <name evidence="2" type="ORF">UCREL1_11124</name>
</gene>
<keyword evidence="3" id="KW-1185">Reference proteome</keyword>
<organism evidence="2 3">
    <name type="scientific">Eutypa lata (strain UCR-EL1)</name>
    <name type="common">Grapevine dieback disease fungus</name>
    <name type="synonym">Eutypa armeniacae</name>
    <dbReference type="NCBI Taxonomy" id="1287681"/>
    <lineage>
        <taxon>Eukaryota</taxon>
        <taxon>Fungi</taxon>
        <taxon>Dikarya</taxon>
        <taxon>Ascomycota</taxon>
        <taxon>Pezizomycotina</taxon>
        <taxon>Sordariomycetes</taxon>
        <taxon>Xylariomycetidae</taxon>
        <taxon>Xylariales</taxon>
        <taxon>Diatrypaceae</taxon>
        <taxon>Eutypa</taxon>
    </lineage>
</organism>
<dbReference type="AlphaFoldDB" id="M7T5M6"/>
<protein>
    <submittedName>
        <fullName evidence="2">Uncharacterized protein</fullName>
    </submittedName>
</protein>
<sequence>MSGNREEQNKVIPQTADQGEYMPDDDAALLNEWDMVVDDDDASLLNEWDMVVDDADLHLDNASAALADYSFNLAQAQATLGSLSQQMKEAKDRRAAELLWAWSYRLSGDIARLSEEVSRYARTQEPDVSALAIILPSKLNRCLFRANYNKKECKTVAAKLDDILGTTGFESWRLSGEELDRLVANWQVSWDLLKSEVVFGTRAKAALLQCLEVIETEKKTEKA</sequence>
<dbReference type="EMBL" id="KB707518">
    <property type="protein sequence ID" value="EMR61955.1"/>
    <property type="molecule type" value="Genomic_DNA"/>
</dbReference>
<dbReference type="KEGG" id="ela:UCREL1_11124"/>
<dbReference type="HOGENOM" id="CLU_1240145_0_0_1"/>